<dbReference type="EMBL" id="CAHR02000171">
    <property type="protein sequence ID" value="CCG83700.1"/>
    <property type="molecule type" value="Genomic_DNA"/>
</dbReference>
<comment type="caution">
    <text evidence="4">The sequence shown here is derived from an EMBL/GenBank/DDBJ whole genome shotgun (WGS) entry which is preliminary data.</text>
</comment>
<reference evidence="4 5" key="1">
    <citation type="journal article" date="2013" name="MBio">
        <title>Genome sequencing of the plant pathogen Taphrina deformans, the causal agent of peach leaf curl.</title>
        <authorList>
            <person name="Cisse O.H."/>
            <person name="Almeida J.M.G.C.F."/>
            <person name="Fonseca A."/>
            <person name="Kumar A.A."/>
            <person name="Salojaervi J."/>
            <person name="Overmyer K."/>
            <person name="Hauser P.M."/>
            <person name="Pagni M."/>
        </authorList>
    </citation>
    <scope>NUCLEOTIDE SEQUENCE [LARGE SCALE GENOMIC DNA]</scope>
    <source>
        <strain evidence="5">PYCC 5710 / ATCC 11124 / CBS 356.35 / IMI 108563 / JCM 9778 / NBRC 8474</strain>
    </source>
</reference>
<dbReference type="SUPFAM" id="SSF51735">
    <property type="entry name" value="NAD(P)-binding Rossmann-fold domains"/>
    <property type="match status" value="1"/>
</dbReference>
<keyword evidence="5" id="KW-1185">Reference proteome</keyword>
<dbReference type="VEuPathDB" id="FungiDB:TAPDE_003903"/>
<feature type="transmembrane region" description="Helical" evidence="3">
    <location>
        <begin position="28"/>
        <end position="45"/>
    </location>
</feature>
<proteinExistence type="inferred from homology"/>
<dbReference type="PRINTS" id="PR00081">
    <property type="entry name" value="GDHRDH"/>
</dbReference>
<keyword evidence="3" id="KW-0472">Membrane</keyword>
<gene>
    <name evidence="4" type="ORF">TAPDE_003903</name>
</gene>
<dbReference type="InterPro" id="IPR036291">
    <property type="entry name" value="NAD(P)-bd_dom_sf"/>
</dbReference>
<dbReference type="Gene3D" id="3.40.50.720">
    <property type="entry name" value="NAD(P)-binding Rossmann-like Domain"/>
    <property type="match status" value="1"/>
</dbReference>
<keyword evidence="2" id="KW-0560">Oxidoreductase</keyword>
<evidence type="ECO:0000256" key="1">
    <source>
        <dbReference type="ARBA" id="ARBA00006484"/>
    </source>
</evidence>
<dbReference type="Pfam" id="PF00106">
    <property type="entry name" value="adh_short"/>
    <property type="match status" value="1"/>
</dbReference>
<comment type="similarity">
    <text evidence="1">Belongs to the short-chain dehydrogenases/reductases (SDR) family.</text>
</comment>
<evidence type="ECO:0000313" key="4">
    <source>
        <dbReference type="EMBL" id="CCG83700.1"/>
    </source>
</evidence>
<feature type="transmembrane region" description="Helical" evidence="3">
    <location>
        <begin position="282"/>
        <end position="304"/>
    </location>
</feature>
<dbReference type="PANTHER" id="PTHR24320:SF285">
    <property type="entry name" value="RETINOL DEHYDROGENASE 14"/>
    <property type="match status" value="1"/>
</dbReference>
<evidence type="ECO:0000256" key="3">
    <source>
        <dbReference type="SAM" id="Phobius"/>
    </source>
</evidence>
<keyword evidence="3" id="KW-1133">Transmembrane helix</keyword>
<dbReference type="PANTHER" id="PTHR24320">
    <property type="entry name" value="RETINOL DEHYDROGENASE"/>
    <property type="match status" value="1"/>
</dbReference>
<dbReference type="STRING" id="1097556.R4XCV4"/>
<keyword evidence="3" id="KW-0812">Transmembrane</keyword>
<dbReference type="Proteomes" id="UP000013776">
    <property type="component" value="Unassembled WGS sequence"/>
</dbReference>
<dbReference type="eggNOG" id="KOG1208">
    <property type="taxonomic scope" value="Eukaryota"/>
</dbReference>
<evidence type="ECO:0000313" key="5">
    <source>
        <dbReference type="Proteomes" id="UP000013776"/>
    </source>
</evidence>
<evidence type="ECO:0000256" key="2">
    <source>
        <dbReference type="ARBA" id="ARBA00023002"/>
    </source>
</evidence>
<dbReference type="OrthoDB" id="191979at2759"/>
<dbReference type="InterPro" id="IPR002347">
    <property type="entry name" value="SDR_fam"/>
</dbReference>
<sequence length="385" mass="42842">MPVEFAAYVVQKTSWLYTISDAFNTLRTVYTGLAIGITYLLYIFFQGSKNKYEADMHGKVILMTGGTAGIGAAVASDLAGRGAQLILLVRSVSDGWTQDYVTQLREESNNELIYAEECDLEDLSSVRKFATKWIDNTPARRLDQVILCAGVAQPMYAPRRTTGDGVEIHFGLNYLANYSLLNILSPALRAQPSERDVRVIVATCTTYILGALDMSDPEFIRRGYPSSKPWQAFGASKIALMCMVKQLQHSIDQFQRPDKLPSRVKCLLVDPGLARTQSFRRFVSFGTLLGLFLYLLTYPVWFVLVKTAHGAAQSVLFASMAPSADIDEGGVRGGEIYQECMVKQPRRSEIADEGFRKKLWETSGKLVKEVEVRSALARKAADRQT</sequence>
<evidence type="ECO:0008006" key="6">
    <source>
        <dbReference type="Google" id="ProtNLM"/>
    </source>
</evidence>
<accession>R4XCV4</accession>
<dbReference type="AlphaFoldDB" id="R4XCV4"/>
<name>R4XCV4_TAPDE</name>
<protein>
    <recommendedName>
        <fullName evidence="6">Oxidoreductase, short chain dehydrogenase/reductase family</fullName>
    </recommendedName>
</protein>
<organism evidence="4 5">
    <name type="scientific">Taphrina deformans (strain PYCC 5710 / ATCC 11124 / CBS 356.35 / IMI 108563 / JCM 9778 / NBRC 8474)</name>
    <name type="common">Peach leaf curl fungus</name>
    <name type="synonym">Lalaria deformans</name>
    <dbReference type="NCBI Taxonomy" id="1097556"/>
    <lineage>
        <taxon>Eukaryota</taxon>
        <taxon>Fungi</taxon>
        <taxon>Dikarya</taxon>
        <taxon>Ascomycota</taxon>
        <taxon>Taphrinomycotina</taxon>
        <taxon>Taphrinomycetes</taxon>
        <taxon>Taphrinales</taxon>
        <taxon>Taphrinaceae</taxon>
        <taxon>Taphrina</taxon>
    </lineage>
</organism>
<dbReference type="GO" id="GO:0016491">
    <property type="term" value="F:oxidoreductase activity"/>
    <property type="evidence" value="ECO:0007669"/>
    <property type="project" value="UniProtKB-KW"/>
</dbReference>